<dbReference type="Gene3D" id="3.10.20.90">
    <property type="entry name" value="Phosphatidylinositol 3-kinase Catalytic Subunit, Chain A, domain 1"/>
    <property type="match status" value="1"/>
</dbReference>
<evidence type="ECO:0000313" key="2">
    <source>
        <dbReference type="EMBL" id="KNC77595.1"/>
    </source>
</evidence>
<proteinExistence type="predicted"/>
<gene>
    <name evidence="2" type="ORF">SARC_09945</name>
</gene>
<feature type="region of interest" description="Disordered" evidence="1">
    <location>
        <begin position="1"/>
        <end position="20"/>
    </location>
</feature>
<accession>A0A0L0FLH1</accession>
<organism evidence="2 3">
    <name type="scientific">Sphaeroforma arctica JP610</name>
    <dbReference type="NCBI Taxonomy" id="667725"/>
    <lineage>
        <taxon>Eukaryota</taxon>
        <taxon>Ichthyosporea</taxon>
        <taxon>Ichthyophonida</taxon>
        <taxon>Sphaeroforma</taxon>
    </lineage>
</organism>
<evidence type="ECO:0000256" key="1">
    <source>
        <dbReference type="SAM" id="MobiDB-lite"/>
    </source>
</evidence>
<sequence length="225" mass="24586">MSTLNMATLMGPNLGPPLKDSMNEEKRGQIISLAEFLITHHMEIAMIPDEYIQRSYTFKASKNNGSVMSSLRKKLAFTDPLDEMFSGTNEYDSDNSNRRPSMMSMGASSISSSLALTLDLDKVSVAFLTQEPDSRAVVRVEVSAANEHFTKSILIRKDASVSALIQSALKATNEDSAGYALYTLGSSGAATGQIAPDADLYELIRNDMTIKLCVMVHIHLKHSDT</sequence>
<dbReference type="EMBL" id="KQ242686">
    <property type="protein sequence ID" value="KNC77595.1"/>
    <property type="molecule type" value="Genomic_DNA"/>
</dbReference>
<name>A0A0L0FLH1_9EUKA</name>
<dbReference type="RefSeq" id="XP_014151497.1">
    <property type="nucleotide sequence ID" value="XM_014296022.1"/>
</dbReference>
<evidence type="ECO:0000313" key="3">
    <source>
        <dbReference type="Proteomes" id="UP000054560"/>
    </source>
</evidence>
<reference evidence="2 3" key="1">
    <citation type="submission" date="2011-02" db="EMBL/GenBank/DDBJ databases">
        <title>The Genome Sequence of Sphaeroforma arctica JP610.</title>
        <authorList>
            <consortium name="The Broad Institute Genome Sequencing Platform"/>
            <person name="Russ C."/>
            <person name="Cuomo C."/>
            <person name="Young S.K."/>
            <person name="Zeng Q."/>
            <person name="Gargeya S."/>
            <person name="Alvarado L."/>
            <person name="Berlin A."/>
            <person name="Chapman S.B."/>
            <person name="Chen Z."/>
            <person name="Freedman E."/>
            <person name="Gellesch M."/>
            <person name="Goldberg J."/>
            <person name="Griggs A."/>
            <person name="Gujja S."/>
            <person name="Heilman E."/>
            <person name="Heiman D."/>
            <person name="Howarth C."/>
            <person name="Mehta T."/>
            <person name="Neiman D."/>
            <person name="Pearson M."/>
            <person name="Roberts A."/>
            <person name="Saif S."/>
            <person name="Shea T."/>
            <person name="Shenoy N."/>
            <person name="Sisk P."/>
            <person name="Stolte C."/>
            <person name="Sykes S."/>
            <person name="White J."/>
            <person name="Yandava C."/>
            <person name="Burger G."/>
            <person name="Gray M.W."/>
            <person name="Holland P.W.H."/>
            <person name="King N."/>
            <person name="Lang F.B.F."/>
            <person name="Roger A.J."/>
            <person name="Ruiz-Trillo I."/>
            <person name="Haas B."/>
            <person name="Nusbaum C."/>
            <person name="Birren B."/>
        </authorList>
    </citation>
    <scope>NUCLEOTIDE SEQUENCE [LARGE SCALE GENOMIC DNA]</scope>
    <source>
        <strain evidence="2 3">JP610</strain>
    </source>
</reference>
<dbReference type="AlphaFoldDB" id="A0A0L0FLH1"/>
<dbReference type="GeneID" id="25910449"/>
<keyword evidence="3" id="KW-1185">Reference proteome</keyword>
<protein>
    <submittedName>
        <fullName evidence="2">Uncharacterized protein</fullName>
    </submittedName>
</protein>
<dbReference type="Proteomes" id="UP000054560">
    <property type="component" value="Unassembled WGS sequence"/>
</dbReference>